<feature type="domain" description="DUF7086" evidence="1">
    <location>
        <begin position="56"/>
        <end position="163"/>
    </location>
</feature>
<evidence type="ECO:0000259" key="1">
    <source>
        <dbReference type="Pfam" id="PF23324"/>
    </source>
</evidence>
<comment type="caution">
    <text evidence="2">The sequence shown here is derived from an EMBL/GenBank/DDBJ whole genome shotgun (WGS) entry which is preliminary data.</text>
</comment>
<dbReference type="InterPro" id="IPR055513">
    <property type="entry name" value="DUF7086"/>
</dbReference>
<evidence type="ECO:0000313" key="3">
    <source>
        <dbReference type="Proteomes" id="UP000257109"/>
    </source>
</evidence>
<dbReference type="OrthoDB" id="1900495at2759"/>
<dbReference type="Proteomes" id="UP000257109">
    <property type="component" value="Unassembled WGS sequence"/>
</dbReference>
<keyword evidence="3" id="KW-1185">Reference proteome</keyword>
<sequence>MTPSTENTGNPRLVPSKRLSHTSLFLMPRAGPVKSEAVPAAFPWAASRRATVRSREYLLHHGILTITGKVECKRCGANFEMGLDLEEKLAELWKFIQREKEAMNCTAPKAWLHPVLPNCPHCGVENCVMPFFGDTKKKAINWLFLLLSQMLGCCTPRQLSYYYVT</sequence>
<reference evidence="2" key="1">
    <citation type="submission" date="2018-05" db="EMBL/GenBank/DDBJ databases">
        <title>Draft genome of Mucuna pruriens seed.</title>
        <authorList>
            <person name="Nnadi N.E."/>
            <person name="Vos R."/>
            <person name="Hasami M.H."/>
            <person name="Devisetty U.K."/>
            <person name="Aguiy J.C."/>
        </authorList>
    </citation>
    <scope>NUCLEOTIDE SEQUENCE [LARGE SCALE GENOMIC DNA]</scope>
    <source>
        <strain evidence="2">JCA_2017</strain>
    </source>
</reference>
<name>A0A371GQ09_MUCPR</name>
<gene>
    <name evidence="2" type="ORF">CR513_25164</name>
</gene>
<dbReference type="EMBL" id="QJKJ01004811">
    <property type="protein sequence ID" value="RDX92668.1"/>
    <property type="molecule type" value="Genomic_DNA"/>
</dbReference>
<dbReference type="STRING" id="157652.A0A371GQ09"/>
<dbReference type="PANTHER" id="PTHR34272">
    <property type="entry name" value="EXPRESSED PROTEIN"/>
    <property type="match status" value="1"/>
</dbReference>
<protein>
    <recommendedName>
        <fullName evidence="1">DUF7086 domain-containing protein</fullName>
    </recommendedName>
</protein>
<accession>A0A371GQ09</accession>
<evidence type="ECO:0000313" key="2">
    <source>
        <dbReference type="EMBL" id="RDX92668.1"/>
    </source>
</evidence>
<feature type="non-terminal residue" evidence="2">
    <location>
        <position position="1"/>
    </location>
</feature>
<dbReference type="Pfam" id="PF23324">
    <property type="entry name" value="DUF7086"/>
    <property type="match status" value="1"/>
</dbReference>
<dbReference type="PANTHER" id="PTHR34272:SF1">
    <property type="entry name" value="EXPRESSED PROTEIN"/>
    <property type="match status" value="1"/>
</dbReference>
<dbReference type="AlphaFoldDB" id="A0A371GQ09"/>
<proteinExistence type="predicted"/>
<organism evidence="2 3">
    <name type="scientific">Mucuna pruriens</name>
    <name type="common">Velvet bean</name>
    <name type="synonym">Dolichos pruriens</name>
    <dbReference type="NCBI Taxonomy" id="157652"/>
    <lineage>
        <taxon>Eukaryota</taxon>
        <taxon>Viridiplantae</taxon>
        <taxon>Streptophyta</taxon>
        <taxon>Embryophyta</taxon>
        <taxon>Tracheophyta</taxon>
        <taxon>Spermatophyta</taxon>
        <taxon>Magnoliopsida</taxon>
        <taxon>eudicotyledons</taxon>
        <taxon>Gunneridae</taxon>
        <taxon>Pentapetalae</taxon>
        <taxon>rosids</taxon>
        <taxon>fabids</taxon>
        <taxon>Fabales</taxon>
        <taxon>Fabaceae</taxon>
        <taxon>Papilionoideae</taxon>
        <taxon>50 kb inversion clade</taxon>
        <taxon>NPAAA clade</taxon>
        <taxon>indigoferoid/millettioid clade</taxon>
        <taxon>Phaseoleae</taxon>
        <taxon>Mucuna</taxon>
    </lineage>
</organism>